<proteinExistence type="predicted"/>
<evidence type="ECO:0000256" key="1">
    <source>
        <dbReference type="SAM" id="MobiDB-lite"/>
    </source>
</evidence>
<dbReference type="STRING" id="5288.A0A5C5G6F9"/>
<keyword evidence="4" id="KW-1185">Reference proteome</keyword>
<evidence type="ECO:0000256" key="2">
    <source>
        <dbReference type="SAM" id="Phobius"/>
    </source>
</evidence>
<dbReference type="OrthoDB" id="3258237at2759"/>
<feature type="transmembrane region" description="Helical" evidence="2">
    <location>
        <begin position="211"/>
        <end position="235"/>
    </location>
</feature>
<keyword evidence="2" id="KW-1133">Transmembrane helix</keyword>
<comment type="caution">
    <text evidence="3">The sequence shown here is derived from an EMBL/GenBank/DDBJ whole genome shotgun (WGS) entry which is preliminary data.</text>
</comment>
<dbReference type="EMBL" id="SOZI01000001">
    <property type="protein sequence ID" value="TNY24723.1"/>
    <property type="molecule type" value="Genomic_DNA"/>
</dbReference>
<protein>
    <submittedName>
        <fullName evidence="3">Uncharacterized protein</fullName>
    </submittedName>
</protein>
<dbReference type="AlphaFoldDB" id="A0A5C5G6F9"/>
<evidence type="ECO:0000313" key="3">
    <source>
        <dbReference type="EMBL" id="TNY24723.1"/>
    </source>
</evidence>
<keyword evidence="2" id="KW-0812">Transmembrane</keyword>
<sequence length="323" mass="34416">MLLYFDDNAGDAVSYSTAWTTYVRDTGAVNATSWLGGTFHSCSASSQTSLAAGCNATITFTGTKIWVIGDWNPNQGIYYCALLNEGQPWRWFNASTLSSPYPGQTGLNHTRCQLSGLENKQHTLVFGQTQDDVINNGITIDYYVVDNATDSTVSTLTWASDFVAGRPDADYQWSVQTSDSSATTSAVSSFTSASSSATASSKSGSSSSTTAIGVGVGVGVGCAVLLALAAVWWIIRRRRRADDAQTVVTEPHHELKARSGSFDGGFVPYATTTMSGHADHRPSQLGVPEVQHSPTTPYYSASAYGESEGSRLDSPATFRPRGF</sequence>
<evidence type="ECO:0000313" key="4">
    <source>
        <dbReference type="Proteomes" id="UP000311382"/>
    </source>
</evidence>
<dbReference type="Proteomes" id="UP000311382">
    <property type="component" value="Unassembled WGS sequence"/>
</dbReference>
<accession>A0A5C5G6F9</accession>
<keyword evidence="2" id="KW-0472">Membrane</keyword>
<dbReference type="Gene3D" id="2.60.120.260">
    <property type="entry name" value="Galactose-binding domain-like"/>
    <property type="match status" value="1"/>
</dbReference>
<gene>
    <name evidence="3" type="ORF">DMC30DRAFT_412962</name>
</gene>
<feature type="region of interest" description="Disordered" evidence="1">
    <location>
        <begin position="275"/>
        <end position="323"/>
    </location>
</feature>
<name>A0A5C5G6F9_9BASI</name>
<reference evidence="3 4" key="1">
    <citation type="submission" date="2019-03" db="EMBL/GenBank/DDBJ databases">
        <title>Rhodosporidium diobovatum UCD-FST 08-225 genome sequencing, assembly, and annotation.</title>
        <authorList>
            <person name="Fakankun I.U."/>
            <person name="Fristensky B."/>
            <person name="Levin D.B."/>
        </authorList>
    </citation>
    <scope>NUCLEOTIDE SEQUENCE [LARGE SCALE GENOMIC DNA]</scope>
    <source>
        <strain evidence="3 4">UCD-FST 08-225</strain>
    </source>
</reference>
<organism evidence="3 4">
    <name type="scientific">Rhodotorula diobovata</name>
    <dbReference type="NCBI Taxonomy" id="5288"/>
    <lineage>
        <taxon>Eukaryota</taxon>
        <taxon>Fungi</taxon>
        <taxon>Dikarya</taxon>
        <taxon>Basidiomycota</taxon>
        <taxon>Pucciniomycotina</taxon>
        <taxon>Microbotryomycetes</taxon>
        <taxon>Sporidiobolales</taxon>
        <taxon>Sporidiobolaceae</taxon>
        <taxon>Rhodotorula</taxon>
    </lineage>
</organism>